<keyword evidence="1" id="KW-0547">Nucleotide-binding</keyword>
<name>A0ABP5FL92_9MICO</name>
<dbReference type="PROSITE" id="PS00622">
    <property type="entry name" value="HTH_LUXR_1"/>
    <property type="match status" value="1"/>
</dbReference>
<dbReference type="PANTHER" id="PTHR16305:SF35">
    <property type="entry name" value="TRANSCRIPTIONAL ACTIVATOR DOMAIN"/>
    <property type="match status" value="1"/>
</dbReference>
<keyword evidence="2" id="KW-0067">ATP-binding</keyword>
<dbReference type="PRINTS" id="PR00038">
    <property type="entry name" value="HTHLUXR"/>
</dbReference>
<dbReference type="SMART" id="SM00421">
    <property type="entry name" value="HTH_LUXR"/>
    <property type="match status" value="1"/>
</dbReference>
<dbReference type="EMBL" id="BAAAPW010000001">
    <property type="protein sequence ID" value="GAA2028395.1"/>
    <property type="molecule type" value="Genomic_DNA"/>
</dbReference>
<gene>
    <name evidence="4" type="ORF">GCM10009819_10000</name>
</gene>
<dbReference type="Proteomes" id="UP001501196">
    <property type="component" value="Unassembled WGS sequence"/>
</dbReference>
<feature type="domain" description="HTH luxR-type" evidence="3">
    <location>
        <begin position="790"/>
        <end position="855"/>
    </location>
</feature>
<dbReference type="Pfam" id="PF13191">
    <property type="entry name" value="AAA_16"/>
    <property type="match status" value="1"/>
</dbReference>
<protein>
    <submittedName>
        <fullName evidence="4">AAA family ATPase</fullName>
    </submittedName>
</protein>
<dbReference type="SUPFAM" id="SSF48452">
    <property type="entry name" value="TPR-like"/>
    <property type="match status" value="1"/>
</dbReference>
<proteinExistence type="predicted"/>
<dbReference type="PANTHER" id="PTHR16305">
    <property type="entry name" value="TESTICULAR SOLUBLE ADENYLYL CYCLASE"/>
    <property type="match status" value="1"/>
</dbReference>
<dbReference type="Gene3D" id="3.40.50.300">
    <property type="entry name" value="P-loop containing nucleotide triphosphate hydrolases"/>
    <property type="match status" value="1"/>
</dbReference>
<dbReference type="RefSeq" id="WP_344369901.1">
    <property type="nucleotide sequence ID" value="NZ_BAAAPW010000001.1"/>
</dbReference>
<dbReference type="Gene3D" id="1.25.40.10">
    <property type="entry name" value="Tetratricopeptide repeat domain"/>
    <property type="match status" value="1"/>
</dbReference>
<dbReference type="Pfam" id="PF00196">
    <property type="entry name" value="GerE"/>
    <property type="match status" value="1"/>
</dbReference>
<dbReference type="InterPro" id="IPR016032">
    <property type="entry name" value="Sig_transdc_resp-reg_C-effctor"/>
</dbReference>
<evidence type="ECO:0000313" key="5">
    <source>
        <dbReference type="Proteomes" id="UP001501196"/>
    </source>
</evidence>
<dbReference type="InterPro" id="IPR027417">
    <property type="entry name" value="P-loop_NTPase"/>
</dbReference>
<evidence type="ECO:0000256" key="2">
    <source>
        <dbReference type="ARBA" id="ARBA00022840"/>
    </source>
</evidence>
<dbReference type="InterPro" id="IPR011990">
    <property type="entry name" value="TPR-like_helical_dom_sf"/>
</dbReference>
<dbReference type="InterPro" id="IPR036388">
    <property type="entry name" value="WH-like_DNA-bd_sf"/>
</dbReference>
<organism evidence="4 5">
    <name type="scientific">Agromyces tropicus</name>
    <dbReference type="NCBI Taxonomy" id="555371"/>
    <lineage>
        <taxon>Bacteria</taxon>
        <taxon>Bacillati</taxon>
        <taxon>Actinomycetota</taxon>
        <taxon>Actinomycetes</taxon>
        <taxon>Micrococcales</taxon>
        <taxon>Microbacteriaceae</taxon>
        <taxon>Agromyces</taxon>
    </lineage>
</organism>
<keyword evidence="5" id="KW-1185">Reference proteome</keyword>
<dbReference type="Gene3D" id="1.10.10.10">
    <property type="entry name" value="Winged helix-like DNA-binding domain superfamily/Winged helix DNA-binding domain"/>
    <property type="match status" value="1"/>
</dbReference>
<reference evidence="5" key="1">
    <citation type="journal article" date="2019" name="Int. J. Syst. Evol. Microbiol.">
        <title>The Global Catalogue of Microorganisms (GCM) 10K type strain sequencing project: providing services to taxonomists for standard genome sequencing and annotation.</title>
        <authorList>
            <consortium name="The Broad Institute Genomics Platform"/>
            <consortium name="The Broad Institute Genome Sequencing Center for Infectious Disease"/>
            <person name="Wu L."/>
            <person name="Ma J."/>
        </authorList>
    </citation>
    <scope>NUCLEOTIDE SEQUENCE [LARGE SCALE GENOMIC DNA]</scope>
    <source>
        <strain evidence="5">JCM 15672</strain>
    </source>
</reference>
<dbReference type="SMART" id="SM00028">
    <property type="entry name" value="TPR"/>
    <property type="match status" value="2"/>
</dbReference>
<sequence length="859" mass="89773">MELLEREDDVAALDRAANPAARAHGGTVVLVSGEAGIGKSALVRRFAERVPGRVAWGWSDALETPTPLAAVRDVAAALGLDDDLVETADAARMSRALAEALAGAGAPRAVVLEDLHWADAATLDVVRSLARRVAQLRTALVLTFRDEPPTPELRGLLGDLAGMPGVVRIRLAPLSVEAVGVLAAGTDFDAGRLHERTAGNPFFVTEVVAAGEELPRTVRDAVLARVGRLGPAARNVVEIVAVGGIRLERGLVATAAGAEFPAADEAVAAGVLSAEDDALGFRHELARRAVRSDIPPARLASIHRRLLDALRAAPARHDLARLVAHAIGADDHAAVLELAPLAAAEAAAAGSHREAAAHLRAALAVAGGEPDDRRAELLEAYAREADTIDDPTAAEAAIADAVALRRGRGEDLRLVDDLVRLAAIAFSLGRTTEADAASREAVELAERHPPGRELAAAYRRRAALRMLTRDTDEAIEWGDRALALARTIGDDALLAGALNATGSARIVRSEFEAGVADLRESLDVARRAGLDYDACAAFTNLGSASGEIGQYRFADAVLTEGMAEAGTADVDVFHHYMQAWRALTRLHLGDAAGAAEDAHAVLGRDGTAAISRIMALLALGRLRARRGDPGADEALDDALALAESSDTLQRIAPVRAARAEAAWLAGDDDRAAAEAEAALPLAVAKRHPVFAAELTWWLRAAGREPAVPEWADGPYAAMAAGDWAAAARGWAERGAVFEEQLARGFAEAPEAIEAVRALEAMGAPPAAEALRRRLRAAGVGNLPRGPRASTRDDPFGLTRRESEVLALVADGASNQAIAERLSLSVRTVDHHVSAILGKLGVATRGAAAALARRAESETP</sequence>
<dbReference type="SUPFAM" id="SSF52540">
    <property type="entry name" value="P-loop containing nucleoside triphosphate hydrolases"/>
    <property type="match status" value="1"/>
</dbReference>
<dbReference type="CDD" id="cd06170">
    <property type="entry name" value="LuxR_C_like"/>
    <property type="match status" value="1"/>
</dbReference>
<dbReference type="SUPFAM" id="SSF46894">
    <property type="entry name" value="C-terminal effector domain of the bipartite response regulators"/>
    <property type="match status" value="1"/>
</dbReference>
<dbReference type="InterPro" id="IPR000792">
    <property type="entry name" value="Tscrpt_reg_LuxR_C"/>
</dbReference>
<evidence type="ECO:0000256" key="1">
    <source>
        <dbReference type="ARBA" id="ARBA00022741"/>
    </source>
</evidence>
<dbReference type="InterPro" id="IPR041664">
    <property type="entry name" value="AAA_16"/>
</dbReference>
<evidence type="ECO:0000313" key="4">
    <source>
        <dbReference type="EMBL" id="GAA2028395.1"/>
    </source>
</evidence>
<dbReference type="PROSITE" id="PS50043">
    <property type="entry name" value="HTH_LUXR_2"/>
    <property type="match status" value="1"/>
</dbReference>
<dbReference type="InterPro" id="IPR019734">
    <property type="entry name" value="TPR_rpt"/>
</dbReference>
<accession>A0ABP5FL92</accession>
<evidence type="ECO:0000259" key="3">
    <source>
        <dbReference type="PROSITE" id="PS50043"/>
    </source>
</evidence>
<comment type="caution">
    <text evidence="4">The sequence shown here is derived from an EMBL/GenBank/DDBJ whole genome shotgun (WGS) entry which is preliminary data.</text>
</comment>